<dbReference type="InterPro" id="IPR002035">
    <property type="entry name" value="VWF_A"/>
</dbReference>
<evidence type="ECO:0000259" key="2">
    <source>
        <dbReference type="PROSITE" id="PS50234"/>
    </source>
</evidence>
<dbReference type="PANTHER" id="PTHR10579:SF43">
    <property type="entry name" value="ZINC FINGER (C3HC4-TYPE RING FINGER) FAMILY PROTEIN"/>
    <property type="match status" value="1"/>
</dbReference>
<dbReference type="InterPro" id="IPR036465">
    <property type="entry name" value="vWFA_dom_sf"/>
</dbReference>
<sequence>MSEFSFEKLDLKSTTTTEATVTEEMGPGASLTLSAEALNSVVNVATATNCVQAGCRIKACASLEQRPPVDVVLVLDRSGSMAGGKLTLCKKTIDLLINELKPNDRFGLVVFDHQVQVTFEVECIGSKKEMMHEQVSKIITGGQTNLSGGLLKGLDILAKAGPGIEEGVTHDRVRAVFLLTDGQANVGITDMNLLRHAVNDAVATMPGAPPSVYTFGYGSAPNAALLQAIVPEERGGYYFVESTDKVLGAFADALGGLLSVVAQNVSLDIHAENASITKVRRDGAKRSSDISFSVDLGDIYAEEERDIVVEMKNNQKSDLKLIFNLHFVDALAGRMIHADPVTVLVKVTDDENVLKQNRTSTHLATQIARLDVADALADARSKADQGDFTSVQTSLGRVKSTIAATSALPQAPQDAELLRRLNFDVDMVQQSCATNDIYQARGRHQMTSKMMGHRAQRCYSDSDSDDDKEESQPKSRNMYRNAGKKAMKSKWMRFGSGS</sequence>
<feature type="compositionally biased region" description="Basic residues" evidence="1">
    <location>
        <begin position="447"/>
        <end position="456"/>
    </location>
</feature>
<organism evidence="3">
    <name type="scientific">Aureoumbra lagunensis</name>
    <dbReference type="NCBI Taxonomy" id="44058"/>
    <lineage>
        <taxon>Eukaryota</taxon>
        <taxon>Sar</taxon>
        <taxon>Stramenopiles</taxon>
        <taxon>Ochrophyta</taxon>
        <taxon>Pelagophyceae</taxon>
        <taxon>Pelagomonadales</taxon>
        <taxon>Aureoumbra</taxon>
    </lineage>
</organism>
<dbReference type="AlphaFoldDB" id="A0A7S3JX01"/>
<dbReference type="EMBL" id="HBIJ01009903">
    <property type="protein sequence ID" value="CAE0366164.1"/>
    <property type="molecule type" value="Transcribed_RNA"/>
</dbReference>
<dbReference type="PANTHER" id="PTHR10579">
    <property type="entry name" value="CALCIUM-ACTIVATED CHLORIDE CHANNEL REGULATOR"/>
    <property type="match status" value="1"/>
</dbReference>
<reference evidence="3" key="1">
    <citation type="submission" date="2021-01" db="EMBL/GenBank/DDBJ databases">
        <authorList>
            <person name="Corre E."/>
            <person name="Pelletier E."/>
            <person name="Niang G."/>
            <person name="Scheremetjew M."/>
            <person name="Finn R."/>
            <person name="Kale V."/>
            <person name="Holt S."/>
            <person name="Cochrane G."/>
            <person name="Meng A."/>
            <person name="Brown T."/>
            <person name="Cohen L."/>
        </authorList>
    </citation>
    <scope>NUCLEOTIDE SEQUENCE</scope>
    <source>
        <strain evidence="3">CCMP1510</strain>
    </source>
</reference>
<dbReference type="InterPro" id="IPR051266">
    <property type="entry name" value="CLCR"/>
</dbReference>
<evidence type="ECO:0000313" key="3">
    <source>
        <dbReference type="EMBL" id="CAE0366164.1"/>
    </source>
</evidence>
<dbReference type="Pfam" id="PF14624">
    <property type="entry name" value="Vwaint"/>
    <property type="match status" value="1"/>
</dbReference>
<dbReference type="Pfam" id="PF00092">
    <property type="entry name" value="VWA"/>
    <property type="match status" value="1"/>
</dbReference>
<evidence type="ECO:0000256" key="1">
    <source>
        <dbReference type="SAM" id="MobiDB-lite"/>
    </source>
</evidence>
<feature type="domain" description="VWFA" evidence="2">
    <location>
        <begin position="70"/>
        <end position="254"/>
    </location>
</feature>
<accession>A0A7S3JX01</accession>
<dbReference type="Gene3D" id="3.40.50.410">
    <property type="entry name" value="von Willebrand factor, type A domain"/>
    <property type="match status" value="1"/>
</dbReference>
<dbReference type="SUPFAM" id="SSF53300">
    <property type="entry name" value="vWA-like"/>
    <property type="match status" value="1"/>
</dbReference>
<dbReference type="SMART" id="SM00327">
    <property type="entry name" value="VWA"/>
    <property type="match status" value="1"/>
</dbReference>
<feature type="region of interest" description="Disordered" evidence="1">
    <location>
        <begin position="447"/>
        <end position="498"/>
    </location>
</feature>
<gene>
    <name evidence="3" type="ORF">ALAG00032_LOCUS6908</name>
</gene>
<proteinExistence type="predicted"/>
<feature type="compositionally biased region" description="Basic residues" evidence="1">
    <location>
        <begin position="482"/>
        <end position="491"/>
    </location>
</feature>
<protein>
    <recommendedName>
        <fullName evidence="2">VWFA domain-containing protein</fullName>
    </recommendedName>
</protein>
<name>A0A7S3JX01_9STRA</name>
<dbReference type="InterPro" id="IPR032838">
    <property type="entry name" value="Vwaint_dom"/>
</dbReference>
<dbReference type="PROSITE" id="PS50234">
    <property type="entry name" value="VWFA"/>
    <property type="match status" value="1"/>
</dbReference>